<gene>
    <name evidence="1" type="ORF">AC578_9963</name>
</gene>
<accession>A0A139GVH3</accession>
<dbReference type="EMBL" id="LFZN01000313">
    <property type="protein sequence ID" value="KXS94204.1"/>
    <property type="molecule type" value="Genomic_DNA"/>
</dbReference>
<keyword evidence="2" id="KW-1185">Reference proteome</keyword>
<dbReference type="InterPro" id="IPR010856">
    <property type="entry name" value="Gig2-like"/>
</dbReference>
<dbReference type="PANTHER" id="PTHR30613">
    <property type="entry name" value="UNCHARACTERIZED PROTEIN YBIU-RELATED"/>
    <property type="match status" value="1"/>
</dbReference>
<protein>
    <recommendedName>
        <fullName evidence="3">DUF1479 domain protein</fullName>
    </recommendedName>
</protein>
<sequence>MPGKLLSWPDWPEFSEKNAELSNDLTEYKKAIVDRYGEANLTKSWLKTCHELSRVTEEMASLGTDYIPTVAYEDMSSLSPEEKRRLKDIGCFKVKEVIPRKQADQLFRDLKTYVSENKSSITGWPKETPFIHNLYFSPSQITARSHPNILELSKELNSWWLEGEPDASISRPLSYADGVRIRPPGVPFFGLGPHIDAGSLARWTDPIYQSVYSAIFSGHPEDLDCYDLSLRKDANQAMFPGNAHSTVFRSFQGWTALSPAAPGEGSLMLYPNVKWSISYLLLRPFFKTPANSGHVMDASKWTFDPATPWFPGTWKSDSQLLSPSSHPHLRLKECMVSIPAMEPGDTIWWHADMCHAVEVEHNGEHEACVAYIAATPSTEQNKKYMKQQVENFLNGKAPPDFECEGLSSEREFEGFTGEQSMLSGDEGRRAFGFDLLGQDTAVAA</sequence>
<dbReference type="Gene3D" id="2.60.120.330">
    <property type="entry name" value="B-lactam Antibiotic, Isopenicillin N Synthase, Chain"/>
    <property type="match status" value="1"/>
</dbReference>
<dbReference type="Proteomes" id="UP000070133">
    <property type="component" value="Unassembled WGS sequence"/>
</dbReference>
<evidence type="ECO:0008006" key="3">
    <source>
        <dbReference type="Google" id="ProtNLM"/>
    </source>
</evidence>
<dbReference type="SUPFAM" id="SSF51197">
    <property type="entry name" value="Clavaminate synthase-like"/>
    <property type="match status" value="1"/>
</dbReference>
<dbReference type="STRING" id="321146.A0A139GVH3"/>
<name>A0A139GVH3_9PEZI</name>
<evidence type="ECO:0000313" key="1">
    <source>
        <dbReference type="EMBL" id="KXS94204.1"/>
    </source>
</evidence>
<comment type="caution">
    <text evidence="1">The sequence shown here is derived from an EMBL/GenBank/DDBJ whole genome shotgun (WGS) entry which is preliminary data.</text>
</comment>
<dbReference type="PANTHER" id="PTHR30613:SF1">
    <property type="entry name" value="DUF1479 DOMAIN PROTEIN (AFU_ORTHOLOGUE AFUA_5G09280)"/>
    <property type="match status" value="1"/>
</dbReference>
<dbReference type="AlphaFoldDB" id="A0A139GVH3"/>
<proteinExistence type="predicted"/>
<dbReference type="OrthoDB" id="8249012at2759"/>
<organism evidence="1 2">
    <name type="scientific">Pseudocercospora eumusae</name>
    <dbReference type="NCBI Taxonomy" id="321146"/>
    <lineage>
        <taxon>Eukaryota</taxon>
        <taxon>Fungi</taxon>
        <taxon>Dikarya</taxon>
        <taxon>Ascomycota</taxon>
        <taxon>Pezizomycotina</taxon>
        <taxon>Dothideomycetes</taxon>
        <taxon>Dothideomycetidae</taxon>
        <taxon>Mycosphaerellales</taxon>
        <taxon>Mycosphaerellaceae</taxon>
        <taxon>Pseudocercospora</taxon>
    </lineage>
</organism>
<dbReference type="InterPro" id="IPR027443">
    <property type="entry name" value="IPNS-like_sf"/>
</dbReference>
<dbReference type="Pfam" id="PF07350">
    <property type="entry name" value="Gig2-like"/>
    <property type="match status" value="1"/>
</dbReference>
<evidence type="ECO:0000313" key="2">
    <source>
        <dbReference type="Proteomes" id="UP000070133"/>
    </source>
</evidence>
<reference evidence="1 2" key="1">
    <citation type="submission" date="2015-07" db="EMBL/GenBank/DDBJ databases">
        <title>Comparative genomics of the Sigatoka disease complex on banana suggests a link between parallel evolutionary changes in Pseudocercospora fijiensis and Pseudocercospora eumusae and increased virulence on the banana host.</title>
        <authorList>
            <person name="Chang T.-C."/>
            <person name="Salvucci A."/>
            <person name="Crous P.W."/>
            <person name="Stergiopoulos I."/>
        </authorList>
    </citation>
    <scope>NUCLEOTIDE SEQUENCE [LARGE SCALE GENOMIC DNA]</scope>
    <source>
        <strain evidence="1 2">CBS 114824</strain>
    </source>
</reference>